<evidence type="ECO:0000313" key="2">
    <source>
        <dbReference type="Proteomes" id="UP001174909"/>
    </source>
</evidence>
<evidence type="ECO:0000313" key="1">
    <source>
        <dbReference type="EMBL" id="CAI8015080.1"/>
    </source>
</evidence>
<gene>
    <name evidence="1" type="ORF">GBAR_LOCUS9385</name>
</gene>
<proteinExistence type="predicted"/>
<dbReference type="EMBL" id="CASHTH010001417">
    <property type="protein sequence ID" value="CAI8015080.1"/>
    <property type="molecule type" value="Genomic_DNA"/>
</dbReference>
<keyword evidence="2" id="KW-1185">Reference proteome</keyword>
<dbReference type="AlphaFoldDB" id="A0AA35RNZ4"/>
<comment type="caution">
    <text evidence="1">The sequence shown here is derived from an EMBL/GenBank/DDBJ whole genome shotgun (WGS) entry which is preliminary data.</text>
</comment>
<name>A0AA35RNZ4_GEOBA</name>
<dbReference type="Proteomes" id="UP001174909">
    <property type="component" value="Unassembled WGS sequence"/>
</dbReference>
<reference evidence="1" key="1">
    <citation type="submission" date="2023-03" db="EMBL/GenBank/DDBJ databases">
        <authorList>
            <person name="Steffen K."/>
            <person name="Cardenas P."/>
        </authorList>
    </citation>
    <scope>NUCLEOTIDE SEQUENCE</scope>
</reference>
<sequence>MPPRKSRAKKTNEAEANMPVLTAYCTKLRRKVEMDQIELVTMKNGRPAAKGVAKEDPSLSVFRILSKAEAEELAKALS</sequence>
<accession>A0AA35RNZ4</accession>
<protein>
    <submittedName>
        <fullName evidence="1">Uncharacterized protein</fullName>
    </submittedName>
</protein>
<organism evidence="1 2">
    <name type="scientific">Geodia barretti</name>
    <name type="common">Barrett's horny sponge</name>
    <dbReference type="NCBI Taxonomy" id="519541"/>
    <lineage>
        <taxon>Eukaryota</taxon>
        <taxon>Metazoa</taxon>
        <taxon>Porifera</taxon>
        <taxon>Demospongiae</taxon>
        <taxon>Heteroscleromorpha</taxon>
        <taxon>Tetractinellida</taxon>
        <taxon>Astrophorina</taxon>
        <taxon>Geodiidae</taxon>
        <taxon>Geodia</taxon>
    </lineage>
</organism>